<dbReference type="Gene3D" id="4.10.280.10">
    <property type="entry name" value="Helix-loop-helix DNA-binding domain"/>
    <property type="match status" value="1"/>
</dbReference>
<evidence type="ECO:0000256" key="2">
    <source>
        <dbReference type="ARBA" id="ARBA00022473"/>
    </source>
</evidence>
<keyword evidence="7" id="KW-0539">Nucleus</keyword>
<evidence type="ECO:0000256" key="5">
    <source>
        <dbReference type="ARBA" id="ARBA00023015"/>
    </source>
</evidence>
<protein>
    <recommendedName>
        <fullName evidence="9">BHLH domain-containing protein</fullName>
    </recommendedName>
</protein>
<dbReference type="PANTHER" id="PTHR19290:SF162">
    <property type="entry name" value="TRANSCRIPTION FACTOR ATOH7"/>
    <property type="match status" value="1"/>
</dbReference>
<dbReference type="GO" id="GO:0061564">
    <property type="term" value="P:axon development"/>
    <property type="evidence" value="ECO:0007669"/>
    <property type="project" value="TreeGrafter"/>
</dbReference>
<dbReference type="InterPro" id="IPR050359">
    <property type="entry name" value="bHLH_transcription_factors"/>
</dbReference>
<reference evidence="11" key="2">
    <citation type="journal article" date="2007" name="PLoS Biol.">
        <title>Survey sequencing and comparative analysis of the elephant shark (Callorhinchus milii) genome.</title>
        <authorList>
            <person name="Venkatesh B."/>
            <person name="Kirkness E.F."/>
            <person name="Loh Y.H."/>
            <person name="Halpern A.L."/>
            <person name="Lee A.P."/>
            <person name="Johnson J."/>
            <person name="Dandona N."/>
            <person name="Viswanathan L.D."/>
            <person name="Tay A."/>
            <person name="Venter J.C."/>
            <person name="Strausberg R.L."/>
            <person name="Brenner S."/>
        </authorList>
    </citation>
    <scope>NUCLEOTIDE SEQUENCE [LARGE SCALE GENOMIC DNA]</scope>
</reference>
<dbReference type="GO" id="GO:0007423">
    <property type="term" value="P:sensory organ development"/>
    <property type="evidence" value="ECO:0007669"/>
    <property type="project" value="TreeGrafter"/>
</dbReference>
<dbReference type="SUPFAM" id="SSF47459">
    <property type="entry name" value="HLH, helix-loop-helix DNA-binding domain"/>
    <property type="match status" value="1"/>
</dbReference>
<organism evidence="10 11">
    <name type="scientific">Callorhinchus milii</name>
    <name type="common">Ghost shark</name>
    <dbReference type="NCBI Taxonomy" id="7868"/>
    <lineage>
        <taxon>Eukaryota</taxon>
        <taxon>Metazoa</taxon>
        <taxon>Chordata</taxon>
        <taxon>Craniata</taxon>
        <taxon>Vertebrata</taxon>
        <taxon>Chondrichthyes</taxon>
        <taxon>Holocephali</taxon>
        <taxon>Chimaeriformes</taxon>
        <taxon>Callorhinchidae</taxon>
        <taxon>Callorhinchus</taxon>
    </lineage>
</organism>
<dbReference type="STRING" id="7868.ENSCMIP00000002328"/>
<name>A0A4W3GG13_CALMI</name>
<dbReference type="FunFam" id="4.10.280.10:FF:000025">
    <property type="entry name" value="protein atonal homolog 7"/>
    <property type="match status" value="1"/>
</dbReference>
<comment type="subcellular location">
    <subcellularLocation>
        <location evidence="1">Nucleus</location>
    </subcellularLocation>
</comment>
<dbReference type="Ensembl" id="ENSCMIT00000002412.1">
    <property type="protein sequence ID" value="ENSCMIP00000002328.1"/>
    <property type="gene ID" value="ENSCMIG00000001378.1"/>
</dbReference>
<keyword evidence="4" id="KW-0524">Neurogenesis</keyword>
<reference evidence="11" key="1">
    <citation type="journal article" date="2006" name="Science">
        <title>Ancient noncoding elements conserved in the human genome.</title>
        <authorList>
            <person name="Venkatesh B."/>
            <person name="Kirkness E.F."/>
            <person name="Loh Y.H."/>
            <person name="Halpern A.L."/>
            <person name="Lee A.P."/>
            <person name="Johnson J."/>
            <person name="Dandona N."/>
            <person name="Viswanathan L.D."/>
            <person name="Tay A."/>
            <person name="Venter J.C."/>
            <person name="Strausberg R.L."/>
            <person name="Brenner S."/>
        </authorList>
    </citation>
    <scope>NUCLEOTIDE SEQUENCE [LARGE SCALE GENOMIC DNA]</scope>
</reference>
<reference evidence="11" key="3">
    <citation type="journal article" date="2014" name="Nature">
        <title>Elephant shark genome provides unique insights into gnathostome evolution.</title>
        <authorList>
            <consortium name="International Elephant Shark Genome Sequencing Consortium"/>
            <person name="Venkatesh B."/>
            <person name="Lee A.P."/>
            <person name="Ravi V."/>
            <person name="Maurya A.K."/>
            <person name="Lian M.M."/>
            <person name="Swann J.B."/>
            <person name="Ohta Y."/>
            <person name="Flajnik M.F."/>
            <person name="Sutoh Y."/>
            <person name="Kasahara M."/>
            <person name="Hoon S."/>
            <person name="Gangu V."/>
            <person name="Roy S.W."/>
            <person name="Irimia M."/>
            <person name="Korzh V."/>
            <person name="Kondrychyn I."/>
            <person name="Lim Z.W."/>
            <person name="Tay B.H."/>
            <person name="Tohari S."/>
            <person name="Kong K.W."/>
            <person name="Ho S."/>
            <person name="Lorente-Galdos B."/>
            <person name="Quilez J."/>
            <person name="Marques-Bonet T."/>
            <person name="Raney B.J."/>
            <person name="Ingham P.W."/>
            <person name="Tay A."/>
            <person name="Hillier L.W."/>
            <person name="Minx P."/>
            <person name="Boehm T."/>
            <person name="Wilson R.K."/>
            <person name="Brenner S."/>
            <person name="Warren W.C."/>
        </authorList>
    </citation>
    <scope>NUCLEOTIDE SEQUENCE [LARGE SCALE GENOMIC DNA]</scope>
</reference>
<evidence type="ECO:0000256" key="6">
    <source>
        <dbReference type="ARBA" id="ARBA00023163"/>
    </source>
</evidence>
<reference evidence="10" key="4">
    <citation type="submission" date="2025-08" db="UniProtKB">
        <authorList>
            <consortium name="Ensembl"/>
        </authorList>
    </citation>
    <scope>IDENTIFICATION</scope>
</reference>
<keyword evidence="11" id="KW-1185">Reference proteome</keyword>
<dbReference type="SMART" id="SM00353">
    <property type="entry name" value="HLH"/>
    <property type="match status" value="1"/>
</dbReference>
<reference evidence="10" key="5">
    <citation type="submission" date="2025-09" db="UniProtKB">
        <authorList>
            <consortium name="Ensembl"/>
        </authorList>
    </citation>
    <scope>IDENTIFICATION</scope>
</reference>
<evidence type="ECO:0000313" key="11">
    <source>
        <dbReference type="Proteomes" id="UP000314986"/>
    </source>
</evidence>
<sequence length="148" mass="16097">LTRDHDIRRRLAANARERRRMRGLNAGFDLLRSVVPEINSQKKLSKYETLQMAQIYIGALSELLQRGDSEHQSSAAHPRPLTAPINSTIAQSVGGGGGGGGGPQRARKKHDVFLDLEGLGHYCTSEGEVSAVSDCSDWDERSDGLSVN</sequence>
<keyword evidence="3" id="KW-0221">Differentiation</keyword>
<dbReference type="GO" id="GO:0005634">
    <property type="term" value="C:nucleus"/>
    <property type="evidence" value="ECO:0007669"/>
    <property type="project" value="UniProtKB-SubCell"/>
</dbReference>
<dbReference type="Pfam" id="PF00010">
    <property type="entry name" value="HLH"/>
    <property type="match status" value="1"/>
</dbReference>
<dbReference type="InParanoid" id="A0A4W3GG13"/>
<evidence type="ECO:0000256" key="4">
    <source>
        <dbReference type="ARBA" id="ARBA00022902"/>
    </source>
</evidence>
<evidence type="ECO:0000256" key="3">
    <source>
        <dbReference type="ARBA" id="ARBA00022782"/>
    </source>
</evidence>
<evidence type="ECO:0000313" key="10">
    <source>
        <dbReference type="Ensembl" id="ENSCMIP00000002328.1"/>
    </source>
</evidence>
<feature type="domain" description="BHLH" evidence="9">
    <location>
        <begin position="8"/>
        <end position="60"/>
    </location>
</feature>
<evidence type="ECO:0000256" key="7">
    <source>
        <dbReference type="ARBA" id="ARBA00023242"/>
    </source>
</evidence>
<dbReference type="PANTHER" id="PTHR19290">
    <property type="entry name" value="BASIC HELIX-LOOP-HELIX PROTEIN NEUROGENIN-RELATED"/>
    <property type="match status" value="1"/>
</dbReference>
<dbReference type="GO" id="GO:0070888">
    <property type="term" value="F:E-box binding"/>
    <property type="evidence" value="ECO:0007669"/>
    <property type="project" value="TreeGrafter"/>
</dbReference>
<dbReference type="GO" id="GO:0045944">
    <property type="term" value="P:positive regulation of transcription by RNA polymerase II"/>
    <property type="evidence" value="ECO:0007669"/>
    <property type="project" value="TreeGrafter"/>
</dbReference>
<feature type="compositionally biased region" description="Gly residues" evidence="8">
    <location>
        <begin position="93"/>
        <end position="103"/>
    </location>
</feature>
<proteinExistence type="predicted"/>
<evidence type="ECO:0000259" key="9">
    <source>
        <dbReference type="PROSITE" id="PS50888"/>
    </source>
</evidence>
<dbReference type="GO" id="GO:0046983">
    <property type="term" value="F:protein dimerization activity"/>
    <property type="evidence" value="ECO:0007669"/>
    <property type="project" value="InterPro"/>
</dbReference>
<evidence type="ECO:0000256" key="8">
    <source>
        <dbReference type="SAM" id="MobiDB-lite"/>
    </source>
</evidence>
<feature type="region of interest" description="Disordered" evidence="8">
    <location>
        <begin position="87"/>
        <end position="110"/>
    </location>
</feature>
<dbReference type="AlphaFoldDB" id="A0A4W3GG13"/>
<dbReference type="GeneTree" id="ENSGT00940000160064"/>
<dbReference type="InterPro" id="IPR011598">
    <property type="entry name" value="bHLH_dom"/>
</dbReference>
<evidence type="ECO:0000256" key="1">
    <source>
        <dbReference type="ARBA" id="ARBA00004123"/>
    </source>
</evidence>
<keyword evidence="5" id="KW-0805">Transcription regulation</keyword>
<keyword evidence="2" id="KW-0217">Developmental protein</keyword>
<dbReference type="PROSITE" id="PS50888">
    <property type="entry name" value="BHLH"/>
    <property type="match status" value="1"/>
</dbReference>
<accession>A0A4W3GG13</accession>
<dbReference type="InterPro" id="IPR036638">
    <property type="entry name" value="HLH_DNA-bd_sf"/>
</dbReference>
<keyword evidence="6" id="KW-0804">Transcription</keyword>
<dbReference type="CDD" id="cd11430">
    <property type="entry name" value="bHLH_TS_ATOH1_like"/>
    <property type="match status" value="1"/>
</dbReference>
<dbReference type="GO" id="GO:0000981">
    <property type="term" value="F:DNA-binding transcription factor activity, RNA polymerase II-specific"/>
    <property type="evidence" value="ECO:0007669"/>
    <property type="project" value="TreeGrafter"/>
</dbReference>
<dbReference type="Proteomes" id="UP000314986">
    <property type="component" value="Unassembled WGS sequence"/>
</dbReference>